<dbReference type="InterPro" id="IPR006390">
    <property type="entry name" value="DHP_synth_dom"/>
</dbReference>
<comment type="similarity">
    <text evidence="9">Belongs to the DHPS family.</text>
</comment>
<evidence type="ECO:0000259" key="10">
    <source>
        <dbReference type="PROSITE" id="PS50972"/>
    </source>
</evidence>
<comment type="cofactor">
    <cofactor evidence="2 9">
        <name>Mg(2+)</name>
        <dbReference type="ChEBI" id="CHEBI:18420"/>
    </cofactor>
</comment>
<dbReference type="Proteomes" id="UP000474567">
    <property type="component" value="Unassembled WGS sequence"/>
</dbReference>
<name>A0ABN7EPB3_9FLAO</name>
<dbReference type="NCBIfam" id="TIGR01496">
    <property type="entry name" value="DHPS"/>
    <property type="match status" value="1"/>
</dbReference>
<evidence type="ECO:0000313" key="12">
    <source>
        <dbReference type="Proteomes" id="UP000474567"/>
    </source>
</evidence>
<dbReference type="EC" id="2.5.1.15" evidence="4 9"/>
<evidence type="ECO:0000256" key="5">
    <source>
        <dbReference type="ARBA" id="ARBA00022679"/>
    </source>
</evidence>
<comment type="catalytic activity">
    <reaction evidence="1">
        <text>(7,8-dihydropterin-6-yl)methyl diphosphate + 4-aminobenzoate = 7,8-dihydropteroate + diphosphate</text>
        <dbReference type="Rhea" id="RHEA:19949"/>
        <dbReference type="ChEBI" id="CHEBI:17836"/>
        <dbReference type="ChEBI" id="CHEBI:17839"/>
        <dbReference type="ChEBI" id="CHEBI:33019"/>
        <dbReference type="ChEBI" id="CHEBI:72950"/>
        <dbReference type="EC" id="2.5.1.15"/>
    </reaction>
</comment>
<keyword evidence="12" id="KW-1185">Reference proteome</keyword>
<evidence type="ECO:0000313" key="11">
    <source>
        <dbReference type="EMBL" id="CAA9199864.1"/>
    </source>
</evidence>
<keyword evidence="6 9" id="KW-0479">Metal-binding</keyword>
<organism evidence="11 12">
    <name type="scientific">Flavobacterium collinsii</name>
    <dbReference type="NCBI Taxonomy" id="1114861"/>
    <lineage>
        <taxon>Bacteria</taxon>
        <taxon>Pseudomonadati</taxon>
        <taxon>Bacteroidota</taxon>
        <taxon>Flavobacteriia</taxon>
        <taxon>Flavobacteriales</taxon>
        <taxon>Flavobacteriaceae</taxon>
        <taxon>Flavobacterium</taxon>
    </lineage>
</organism>
<dbReference type="SUPFAM" id="SSF51717">
    <property type="entry name" value="Dihydropteroate synthetase-like"/>
    <property type="match status" value="1"/>
</dbReference>
<dbReference type="PANTHER" id="PTHR20941">
    <property type="entry name" value="FOLATE SYNTHESIS PROTEINS"/>
    <property type="match status" value="1"/>
</dbReference>
<dbReference type="InterPro" id="IPR045031">
    <property type="entry name" value="DHP_synth-like"/>
</dbReference>
<gene>
    <name evidence="11" type="primary">folP</name>
    <name evidence="11" type="ORF">FLACOL7796_02934</name>
</gene>
<accession>A0ABN7EPB3</accession>
<evidence type="ECO:0000256" key="7">
    <source>
        <dbReference type="ARBA" id="ARBA00022842"/>
    </source>
</evidence>
<keyword evidence="7 9" id="KW-0460">Magnesium</keyword>
<proteinExistence type="inferred from homology"/>
<dbReference type="Pfam" id="PF00809">
    <property type="entry name" value="Pterin_bind"/>
    <property type="match status" value="1"/>
</dbReference>
<comment type="caution">
    <text evidence="11">The sequence shown here is derived from an EMBL/GenBank/DDBJ whole genome shotgun (WGS) entry which is preliminary data.</text>
</comment>
<evidence type="ECO:0000256" key="3">
    <source>
        <dbReference type="ARBA" id="ARBA00004763"/>
    </source>
</evidence>
<evidence type="ECO:0000256" key="8">
    <source>
        <dbReference type="ARBA" id="ARBA00022909"/>
    </source>
</evidence>
<dbReference type="Gene3D" id="3.20.20.20">
    <property type="entry name" value="Dihydropteroate synthase-like"/>
    <property type="match status" value="1"/>
</dbReference>
<dbReference type="InterPro" id="IPR000489">
    <property type="entry name" value="Pterin-binding_dom"/>
</dbReference>
<dbReference type="CDD" id="cd00739">
    <property type="entry name" value="DHPS"/>
    <property type="match status" value="1"/>
</dbReference>
<dbReference type="InterPro" id="IPR011005">
    <property type="entry name" value="Dihydropteroate_synth-like_sf"/>
</dbReference>
<keyword evidence="5 9" id="KW-0808">Transferase</keyword>
<sequence>MTINCKGRLIDLSIPKVMGILNVTPNSFFDGGKYKNEDEIVVQVGKMLSEGASFIDIGAYSSKPSAEFVTEQEEIDRIVPAIELILKHFPETLLSIDTFRAEVAKASIESGAAIINDIAAGELDDKMFEVIAHYNVPYIMMHMRGNPQTMQSLTQYDDIVKEMLFYFSEKVKKARNIGINDLILDPGFGFAKTTEQNFEVLQKMELFNLLDLPVLAGVSRKSMIYKTLNNTAAEALNGTTVLNTIALTKGAKILRVHDMKEALECVTLFDKMSVNNTLVEKKND</sequence>
<keyword evidence="8 9" id="KW-0289">Folate biosynthesis</keyword>
<dbReference type="RefSeq" id="WP_173966862.1">
    <property type="nucleotide sequence ID" value="NZ_CADCST010000096.1"/>
</dbReference>
<reference evidence="11 12" key="1">
    <citation type="submission" date="2020-02" db="EMBL/GenBank/DDBJ databases">
        <authorList>
            <person name="Criscuolo A."/>
        </authorList>
    </citation>
    <scope>NUCLEOTIDE SEQUENCE [LARGE SCALE GENOMIC DNA]</scope>
    <source>
        <strain evidence="11">CECT7796</strain>
    </source>
</reference>
<feature type="domain" description="Pterin-binding" evidence="10">
    <location>
        <begin position="15"/>
        <end position="267"/>
    </location>
</feature>
<comment type="function">
    <text evidence="9">Catalyzes the condensation of para-aminobenzoate (pABA) with 6-hydroxymethyl-7,8-dihydropterin diphosphate (DHPt-PP) to form 7,8-dihydropteroate (H2Pte), the immediate precursor of folate derivatives.</text>
</comment>
<dbReference type="PROSITE" id="PS00792">
    <property type="entry name" value="DHPS_1"/>
    <property type="match status" value="1"/>
</dbReference>
<protein>
    <recommendedName>
        <fullName evidence="4 9">Dihydropteroate synthase</fullName>
        <shortName evidence="9">DHPS</shortName>
        <ecNumber evidence="4 9">2.5.1.15</ecNumber>
    </recommendedName>
    <alternativeName>
        <fullName evidence="9">Dihydropteroate pyrophosphorylase</fullName>
    </alternativeName>
</protein>
<evidence type="ECO:0000256" key="1">
    <source>
        <dbReference type="ARBA" id="ARBA00000012"/>
    </source>
</evidence>
<evidence type="ECO:0000256" key="4">
    <source>
        <dbReference type="ARBA" id="ARBA00012458"/>
    </source>
</evidence>
<dbReference type="EMBL" id="CADCST010000096">
    <property type="protein sequence ID" value="CAA9199864.1"/>
    <property type="molecule type" value="Genomic_DNA"/>
</dbReference>
<evidence type="ECO:0000256" key="9">
    <source>
        <dbReference type="RuleBase" id="RU361205"/>
    </source>
</evidence>
<evidence type="ECO:0000256" key="2">
    <source>
        <dbReference type="ARBA" id="ARBA00001946"/>
    </source>
</evidence>
<comment type="pathway">
    <text evidence="3 9">Cofactor biosynthesis; tetrahydrofolate biosynthesis; 7,8-dihydrofolate from 2-amino-4-hydroxy-6-hydroxymethyl-7,8-dihydropteridine diphosphate and 4-aminobenzoate: step 1/2.</text>
</comment>
<dbReference type="GO" id="GO:0004156">
    <property type="term" value="F:dihydropteroate synthase activity"/>
    <property type="evidence" value="ECO:0007669"/>
    <property type="project" value="UniProtKB-EC"/>
</dbReference>
<evidence type="ECO:0000256" key="6">
    <source>
        <dbReference type="ARBA" id="ARBA00022723"/>
    </source>
</evidence>
<dbReference type="PROSITE" id="PS50972">
    <property type="entry name" value="PTERIN_BINDING"/>
    <property type="match status" value="1"/>
</dbReference>
<dbReference type="PANTHER" id="PTHR20941:SF1">
    <property type="entry name" value="FOLIC ACID SYNTHESIS PROTEIN FOL1"/>
    <property type="match status" value="1"/>
</dbReference>